<dbReference type="InterPro" id="IPR050708">
    <property type="entry name" value="T6SS_VgrG/RHS"/>
</dbReference>
<feature type="domain" description="DUF6531" evidence="3">
    <location>
        <begin position="242"/>
        <end position="316"/>
    </location>
</feature>
<feature type="domain" description="Teneurin-like YD-shell" evidence="4">
    <location>
        <begin position="1001"/>
        <end position="1268"/>
    </location>
</feature>
<keyword evidence="2" id="KW-0472">Membrane</keyword>
<dbReference type="Pfam" id="PF20148">
    <property type="entry name" value="DUF6531"/>
    <property type="match status" value="1"/>
</dbReference>
<dbReference type="PANTHER" id="PTHR32305">
    <property type="match status" value="1"/>
</dbReference>
<dbReference type="InterPro" id="IPR022385">
    <property type="entry name" value="Rhs_assc_core"/>
</dbReference>
<protein>
    <submittedName>
        <fullName evidence="5">Cell wall-associated polypeptide CWBP200</fullName>
    </submittedName>
</protein>
<dbReference type="Pfam" id="PF13151">
    <property type="entry name" value="DUF3990"/>
    <property type="match status" value="1"/>
</dbReference>
<dbReference type="Proteomes" id="UP000281904">
    <property type="component" value="Chromosome"/>
</dbReference>
<dbReference type="EMBL" id="LR134493">
    <property type="protein sequence ID" value="VEI62222.1"/>
    <property type="molecule type" value="Genomic_DNA"/>
</dbReference>
<dbReference type="InterPro" id="IPR006530">
    <property type="entry name" value="YD"/>
</dbReference>
<evidence type="ECO:0000256" key="1">
    <source>
        <dbReference type="ARBA" id="ARBA00022737"/>
    </source>
</evidence>
<feature type="transmembrane region" description="Helical" evidence="2">
    <location>
        <begin position="50"/>
        <end position="69"/>
    </location>
</feature>
<feature type="transmembrane region" description="Helical" evidence="2">
    <location>
        <begin position="20"/>
        <end position="43"/>
    </location>
</feature>
<dbReference type="Pfam" id="PF25023">
    <property type="entry name" value="TEN_YD-shell"/>
    <property type="match status" value="1"/>
</dbReference>
<sequence length="1440" mass="158672">MGEAARVGDSIGHSHALAGMIGGTLIGGLIAAAGAVAAGALFVAGLAASCVGVGVLLIGASLAVGYLSGELATKARDGIAAAGAGSLSPKGTILTGSGNVFINGKPAAIATVSRVVCEDDGPSMQMAQGSDKVFINGYPAVRSGDKTNCDAQVMAGSPDVRIGGGTVTTLPIKPEVPDWLYKISDLTLLFAGLIGGVGGAASKLGALGRMLSKAPGINKLGRVACRAGALMTATAATGIIARPLDVVSGQKFLDGDDELDFVLPSRLPVAWQRYWRSGNPAEGVLGRGWSLFWESSLQIWQEGLVWRAPSGDYVSFPMVPRGHKTYCEAEKCWLMHNADGSWQVFDVSEQAWHYPRLEAQQPSRLSMMTDAVGNATSLFYNDAGQLSELVDSAGQRLACRYLTTANGALRLAAVAWQHGQDEQVLASYGYDDAGQLVTVRNRAGEVTRRFGWQDGLMVSHQDQNGLLNEYRWQEIDGLPRVVAYRNSAGEQLSVYYDFANGTRRAVRDDGKQALWQLDDDDNVAQFTDYDSRRYGLIYARGELCSVVLPGGAQRQSEWDPYGRMLSETDPLGRTTTYQYSRNSGRLFSVTWPDGSQAFQHWDEQGRLVRQTDAQGQSTHYHYPDPEESLPERITDALGGEVQLVWNAQGQLTRHTDCSGSVTAYTYDGLGQLTHRTDAEGHLTRYRWDGAGRLQQLLHPDGSDEQFDWNAQGQLAAHRDPLGSETRWQYTPLGLPDSITDRINRTRRYHYGPRGWLMRLENGNGADYQFSYDAAGRLQVEQRPDGQRRYYQYGADGLPTTLLETGAPAADGAVAERRQHFRFDEAGQLTARTTDSAEWRYDYDAGGRLTTLTRTPTAAGAALGIEPDSIRLRYDRAGNLLSEQGVNGELQYQWDALGNLQALTLPQGDRLQWLYYGSGHASAIKFNQQLVSEFSRDRLHRETGRTQGALHQRRQYDALGRRSWQSSGFSHGQLTKPEDGVLWRVYHYSGRGEIAGVDDALRGEIRYGYDAEGRLLQHREAQQGKPGHRLQYDMADNLLGAQSASRALEEQLPPAPLGDNRLTHWQQLFYRYDAWGNLISRRNGLYEQHYVYDADNRLTAAHGRGPQGEFRAQYHYDALGRRTRKQVDYKGKAAQSTRFLWQGYRLLQEQREDGTRRSWSYEPDSPWTPLAAIEQAGESRQADIFWLHSEQNGAPLEVTDGEGGLRWSGDYDTFGRLKGQTAAGIMQRRGVAYEQPLRYAGQYQDSESGLHYNLFRYYEPEVGRFTTQDPIGLQGGMNLYQYAPNPYGWVDPLGLSAKEDVTTFYHAGDIKGPIDPSRGRKGLDFNSSGKGGFYVTTDKAQAIDWANSRSHPTITQFDIPNSELAKLDIKVFDSANGEWADFVTQGRKGTLTHGYDGVSGPMVGNPGAVRRGALPTSRGSQLAIFSDKAAALFDRFKVKGC</sequence>
<keyword evidence="2" id="KW-1133">Transmembrane helix</keyword>
<dbReference type="RefSeq" id="WP_126530700.1">
    <property type="nucleotide sequence ID" value="NZ_LR134493.1"/>
</dbReference>
<organism evidence="5 6">
    <name type="scientific">Serratia rubidaea</name>
    <name type="common">Serratia marinorubra</name>
    <dbReference type="NCBI Taxonomy" id="61652"/>
    <lineage>
        <taxon>Bacteria</taxon>
        <taxon>Pseudomonadati</taxon>
        <taxon>Pseudomonadota</taxon>
        <taxon>Gammaproteobacteria</taxon>
        <taxon>Enterobacterales</taxon>
        <taxon>Yersiniaceae</taxon>
        <taxon>Serratia</taxon>
    </lineage>
</organism>
<evidence type="ECO:0000259" key="3">
    <source>
        <dbReference type="Pfam" id="PF20148"/>
    </source>
</evidence>
<dbReference type="InterPro" id="IPR045351">
    <property type="entry name" value="DUF6531"/>
</dbReference>
<keyword evidence="1" id="KW-0677">Repeat</keyword>
<dbReference type="InterPro" id="IPR025051">
    <property type="entry name" value="DUF3990"/>
</dbReference>
<dbReference type="CDD" id="cd14742">
    <property type="entry name" value="PAAR_RHS"/>
    <property type="match status" value="1"/>
</dbReference>
<dbReference type="InterPro" id="IPR008727">
    <property type="entry name" value="PAAR_motif"/>
</dbReference>
<evidence type="ECO:0000259" key="4">
    <source>
        <dbReference type="Pfam" id="PF25023"/>
    </source>
</evidence>
<dbReference type="PANTHER" id="PTHR32305:SF15">
    <property type="entry name" value="PROTEIN RHSA-RELATED"/>
    <property type="match status" value="1"/>
</dbReference>
<dbReference type="Pfam" id="PF05593">
    <property type="entry name" value="RHS_repeat"/>
    <property type="match status" value="6"/>
</dbReference>
<evidence type="ECO:0000256" key="2">
    <source>
        <dbReference type="SAM" id="Phobius"/>
    </source>
</evidence>
<evidence type="ECO:0000313" key="6">
    <source>
        <dbReference type="Proteomes" id="UP000281904"/>
    </source>
</evidence>
<dbReference type="Gene3D" id="2.60.200.60">
    <property type="match status" value="1"/>
</dbReference>
<dbReference type="InterPro" id="IPR056823">
    <property type="entry name" value="TEN-like_YD-shell"/>
</dbReference>
<accession>A0A3S5F170</accession>
<gene>
    <name evidence="5" type="primary">wapA_1</name>
    <name evidence="5" type="ORF">NCTC10036_00993</name>
</gene>
<name>A0A3S5F170_SERRU</name>
<dbReference type="NCBIfam" id="TIGR01643">
    <property type="entry name" value="YD_repeat_2x"/>
    <property type="match status" value="9"/>
</dbReference>
<dbReference type="Gene3D" id="2.180.10.10">
    <property type="entry name" value="RHS repeat-associated core"/>
    <property type="match status" value="4"/>
</dbReference>
<reference evidence="5 6" key="1">
    <citation type="submission" date="2018-12" db="EMBL/GenBank/DDBJ databases">
        <authorList>
            <consortium name="Pathogen Informatics"/>
        </authorList>
    </citation>
    <scope>NUCLEOTIDE SEQUENCE [LARGE SCALE GENOMIC DNA]</scope>
    <source>
        <strain evidence="5 6">NCTC10036</strain>
    </source>
</reference>
<proteinExistence type="predicted"/>
<keyword evidence="2" id="KW-0812">Transmembrane</keyword>
<dbReference type="InterPro" id="IPR031325">
    <property type="entry name" value="RHS_repeat"/>
</dbReference>
<evidence type="ECO:0000313" key="5">
    <source>
        <dbReference type="EMBL" id="VEI62222.1"/>
    </source>
</evidence>
<dbReference type="Pfam" id="PF05488">
    <property type="entry name" value="PAAR_motif"/>
    <property type="match status" value="1"/>
</dbReference>
<dbReference type="NCBIfam" id="TIGR03696">
    <property type="entry name" value="Rhs_assc_core"/>
    <property type="match status" value="1"/>
</dbReference>